<dbReference type="EMBL" id="PKGO01000001">
    <property type="protein sequence ID" value="PKY71277.1"/>
    <property type="molecule type" value="Genomic_DNA"/>
</dbReference>
<evidence type="ECO:0000256" key="3">
    <source>
        <dbReference type="ARBA" id="ARBA00022692"/>
    </source>
</evidence>
<evidence type="ECO:0000256" key="6">
    <source>
        <dbReference type="SAM" id="Phobius"/>
    </source>
</evidence>
<keyword evidence="4 6" id="KW-1133">Transmembrane helix</keyword>
<sequence>MTVIIWICIGILACTIVLGLIRVLTAKESGSRAIIGDLVYFCAVGILVFIAMLVNLSILLDVIFLASLLGILSTIALSRILTRGHR</sequence>
<accession>A0A150H874</accession>
<keyword evidence="10" id="KW-1185">Reference proteome</keyword>
<name>A0A150H874_9MICO</name>
<keyword evidence="5 6" id="KW-0472">Membrane</keyword>
<comment type="subcellular location">
    <subcellularLocation>
        <location evidence="1">Cell membrane</location>
        <topology evidence="1">Multi-pass membrane protein</topology>
    </subcellularLocation>
</comment>
<evidence type="ECO:0000313" key="10">
    <source>
        <dbReference type="Proteomes" id="UP000243589"/>
    </source>
</evidence>
<dbReference type="AlphaFoldDB" id="A0A150H874"/>
<organism evidence="7 10">
    <name type="scientific">Brevibacterium ravenspurgense</name>
    <dbReference type="NCBI Taxonomy" id="479117"/>
    <lineage>
        <taxon>Bacteria</taxon>
        <taxon>Bacillati</taxon>
        <taxon>Actinomycetota</taxon>
        <taxon>Actinomycetes</taxon>
        <taxon>Micrococcales</taxon>
        <taxon>Brevibacteriaceae</taxon>
        <taxon>Brevibacterium</taxon>
    </lineage>
</organism>
<evidence type="ECO:0000313" key="7">
    <source>
        <dbReference type="EMBL" id="KXZ58303.1"/>
    </source>
</evidence>
<dbReference type="STRING" id="1176165.GCA_001584405_01737"/>
<reference evidence="8 9" key="2">
    <citation type="submission" date="2017-12" db="EMBL/GenBank/DDBJ databases">
        <title>Phylogenetic diversity of female urinary microbiome.</title>
        <authorList>
            <person name="Thomas-White K."/>
            <person name="Wolfe A.J."/>
        </authorList>
    </citation>
    <scope>NUCLEOTIDE SEQUENCE [LARGE SCALE GENOMIC DNA]</scope>
    <source>
        <strain evidence="8 9">UMB0426</strain>
    </source>
</reference>
<comment type="caution">
    <text evidence="7">The sequence shown here is derived from an EMBL/GenBank/DDBJ whole genome shotgun (WGS) entry which is preliminary data.</text>
</comment>
<keyword evidence="2" id="KW-1003">Cell membrane</keyword>
<evidence type="ECO:0000256" key="2">
    <source>
        <dbReference type="ARBA" id="ARBA00022475"/>
    </source>
</evidence>
<evidence type="ECO:0000256" key="5">
    <source>
        <dbReference type="ARBA" id="ARBA00023136"/>
    </source>
</evidence>
<dbReference type="Pfam" id="PF04066">
    <property type="entry name" value="MrpF_PhaF"/>
    <property type="match status" value="1"/>
</dbReference>
<dbReference type="EMBL" id="LQQC01000010">
    <property type="protein sequence ID" value="KXZ58303.1"/>
    <property type="molecule type" value="Genomic_DNA"/>
</dbReference>
<dbReference type="Proteomes" id="UP000242755">
    <property type="component" value="Unassembled WGS sequence"/>
</dbReference>
<protein>
    <submittedName>
        <fullName evidence="7">Putative monovalent cation/H+ antiporter subunit F</fullName>
    </submittedName>
    <submittedName>
        <fullName evidence="8">Transporter</fullName>
    </submittedName>
</protein>
<gene>
    <name evidence="7" type="ORF">Bravens_01346</name>
    <name evidence="8" type="ORF">CYJ40_00975</name>
</gene>
<evidence type="ECO:0000313" key="9">
    <source>
        <dbReference type="Proteomes" id="UP000242755"/>
    </source>
</evidence>
<reference evidence="7 10" key="1">
    <citation type="submission" date="2016-01" db="EMBL/GenBank/DDBJ databases">
        <title>Use of Whole Genome Sequencing to ascertain that Brevibacterium massiliense (Roux, Raoult 2009) is a later heterotypic synonym of Brevibacterium ravenspurgense (Mages 2008).</title>
        <authorList>
            <person name="Bernier A.-M."/>
            <person name="Burdz T."/>
            <person name="Huynh C."/>
            <person name="Pachecho A.L."/>
            <person name="Wiebe D."/>
            <person name="Bonner C."/>
            <person name="Bernard K."/>
        </authorList>
    </citation>
    <scope>NUCLEOTIDE SEQUENCE [LARGE SCALE GENOMIC DNA]</scope>
    <source>
        <strain evidence="7 10">CCUG56047</strain>
    </source>
</reference>
<evidence type="ECO:0000256" key="4">
    <source>
        <dbReference type="ARBA" id="ARBA00022989"/>
    </source>
</evidence>
<keyword evidence="3 6" id="KW-0812">Transmembrane</keyword>
<feature type="transmembrane region" description="Helical" evidence="6">
    <location>
        <begin position="6"/>
        <end position="26"/>
    </location>
</feature>
<feature type="transmembrane region" description="Helical" evidence="6">
    <location>
        <begin position="38"/>
        <end position="56"/>
    </location>
</feature>
<dbReference type="InterPro" id="IPR007208">
    <property type="entry name" value="MrpF/PhaF-like"/>
</dbReference>
<dbReference type="RefSeq" id="WP_019175380.1">
    <property type="nucleotide sequence ID" value="NZ_JAKRCZ010000001.1"/>
</dbReference>
<proteinExistence type="predicted"/>
<dbReference type="Proteomes" id="UP000243589">
    <property type="component" value="Unassembled WGS sequence"/>
</dbReference>
<dbReference type="GO" id="GO:0005886">
    <property type="term" value="C:plasma membrane"/>
    <property type="evidence" value="ECO:0007669"/>
    <property type="project" value="UniProtKB-SubCell"/>
</dbReference>
<feature type="transmembrane region" description="Helical" evidence="6">
    <location>
        <begin position="62"/>
        <end position="81"/>
    </location>
</feature>
<dbReference type="PATRIC" id="fig|479117.4.peg.1337"/>
<dbReference type="GO" id="GO:0015075">
    <property type="term" value="F:monoatomic ion transmembrane transporter activity"/>
    <property type="evidence" value="ECO:0007669"/>
    <property type="project" value="InterPro"/>
</dbReference>
<evidence type="ECO:0000256" key="1">
    <source>
        <dbReference type="ARBA" id="ARBA00004651"/>
    </source>
</evidence>
<evidence type="ECO:0000313" key="8">
    <source>
        <dbReference type="EMBL" id="PKY71277.1"/>
    </source>
</evidence>